<evidence type="ECO:0000256" key="11">
    <source>
        <dbReference type="SAM" id="Phobius"/>
    </source>
</evidence>
<comment type="subcellular location">
    <subcellularLocation>
        <location evidence="1">Membrane</location>
        <topology evidence="1">Multi-pass membrane protein</topology>
    </subcellularLocation>
</comment>
<feature type="transmembrane region" description="Helical" evidence="11">
    <location>
        <begin position="164"/>
        <end position="183"/>
    </location>
</feature>
<feature type="transmembrane region" description="Helical" evidence="11">
    <location>
        <begin position="226"/>
        <end position="247"/>
    </location>
</feature>
<reference evidence="13 14" key="1">
    <citation type="journal article" date="2019" name="Int. J. Syst. Evol. Microbiol.">
        <title>The Global Catalogue of Microorganisms (GCM) 10K type strain sequencing project: providing services to taxonomists for standard genome sequencing and annotation.</title>
        <authorList>
            <consortium name="The Broad Institute Genomics Platform"/>
            <consortium name="The Broad Institute Genome Sequencing Center for Infectious Disease"/>
            <person name="Wu L."/>
            <person name="Ma J."/>
        </authorList>
    </citation>
    <scope>NUCLEOTIDE SEQUENCE [LARGE SCALE GENOMIC DNA]</scope>
    <source>
        <strain evidence="13 14">JCM 15089</strain>
    </source>
</reference>
<evidence type="ECO:0000256" key="5">
    <source>
        <dbReference type="ARBA" id="ARBA00022826"/>
    </source>
</evidence>
<keyword evidence="3" id="KW-0633">Potassium transport</keyword>
<evidence type="ECO:0000256" key="10">
    <source>
        <dbReference type="ARBA" id="ARBA00023303"/>
    </source>
</evidence>
<keyword evidence="9 11" id="KW-0472">Membrane</keyword>
<evidence type="ECO:0000313" key="14">
    <source>
        <dbReference type="Proteomes" id="UP001499951"/>
    </source>
</evidence>
<feature type="transmembrane region" description="Helical" evidence="11">
    <location>
        <begin position="21"/>
        <end position="45"/>
    </location>
</feature>
<dbReference type="Gene3D" id="1.10.287.70">
    <property type="match status" value="1"/>
</dbReference>
<dbReference type="InterPro" id="IPR014710">
    <property type="entry name" value="RmlC-like_jellyroll"/>
</dbReference>
<dbReference type="PROSITE" id="PS50042">
    <property type="entry name" value="CNMP_BINDING_3"/>
    <property type="match status" value="1"/>
</dbReference>
<keyword evidence="2" id="KW-0813">Transport</keyword>
<organism evidence="13 14">
    <name type="scientific">Rhizomicrobium electricum</name>
    <dbReference type="NCBI Taxonomy" id="480070"/>
    <lineage>
        <taxon>Bacteria</taxon>
        <taxon>Pseudomonadati</taxon>
        <taxon>Pseudomonadota</taxon>
        <taxon>Alphaproteobacteria</taxon>
        <taxon>Micropepsales</taxon>
        <taxon>Micropepsaceae</taxon>
        <taxon>Rhizomicrobium</taxon>
    </lineage>
</organism>
<evidence type="ECO:0000256" key="4">
    <source>
        <dbReference type="ARBA" id="ARBA00022692"/>
    </source>
</evidence>
<keyword evidence="4 11" id="KW-0812">Transmembrane</keyword>
<protein>
    <submittedName>
        <fullName evidence="13">Cyclic nucleotide-gated ion channel</fullName>
    </submittedName>
</protein>
<feature type="transmembrane region" description="Helical" evidence="11">
    <location>
        <begin position="105"/>
        <end position="128"/>
    </location>
</feature>
<dbReference type="PANTHER" id="PTHR11537">
    <property type="entry name" value="VOLTAGE-GATED POTASSIUM CHANNEL"/>
    <property type="match status" value="1"/>
</dbReference>
<dbReference type="InterPro" id="IPR005821">
    <property type="entry name" value="Ion_trans_dom"/>
</dbReference>
<keyword evidence="8" id="KW-0406">Ion transport</keyword>
<dbReference type="InterPro" id="IPR028325">
    <property type="entry name" value="VG_K_chnl"/>
</dbReference>
<dbReference type="InterPro" id="IPR000595">
    <property type="entry name" value="cNMP-bd_dom"/>
</dbReference>
<evidence type="ECO:0000313" key="13">
    <source>
        <dbReference type="EMBL" id="GAA0575775.1"/>
    </source>
</evidence>
<dbReference type="EMBL" id="BAAADD010000006">
    <property type="protein sequence ID" value="GAA0575775.1"/>
    <property type="molecule type" value="Genomic_DNA"/>
</dbReference>
<gene>
    <name evidence="13" type="ORF">GCM10008942_25830</name>
</gene>
<dbReference type="PANTHER" id="PTHR11537:SF254">
    <property type="entry name" value="POTASSIUM VOLTAGE-GATED CHANNEL PROTEIN SHAB"/>
    <property type="match status" value="1"/>
</dbReference>
<dbReference type="SUPFAM" id="SSF51206">
    <property type="entry name" value="cAMP-binding domain-like"/>
    <property type="match status" value="1"/>
</dbReference>
<dbReference type="SUPFAM" id="SSF81324">
    <property type="entry name" value="Voltage-gated potassium channels"/>
    <property type="match status" value="1"/>
</dbReference>
<evidence type="ECO:0000256" key="3">
    <source>
        <dbReference type="ARBA" id="ARBA00022538"/>
    </source>
</evidence>
<evidence type="ECO:0000256" key="1">
    <source>
        <dbReference type="ARBA" id="ARBA00004141"/>
    </source>
</evidence>
<dbReference type="SMART" id="SM00100">
    <property type="entry name" value="cNMP"/>
    <property type="match status" value="1"/>
</dbReference>
<keyword evidence="6" id="KW-0630">Potassium</keyword>
<comment type="caution">
    <text evidence="13">The sequence shown here is derived from an EMBL/GenBank/DDBJ whole genome shotgun (WGS) entry which is preliminary data.</text>
</comment>
<name>A0ABN1EVR5_9PROT</name>
<dbReference type="Proteomes" id="UP001499951">
    <property type="component" value="Unassembled WGS sequence"/>
</dbReference>
<proteinExistence type="predicted"/>
<dbReference type="RefSeq" id="WP_166935452.1">
    <property type="nucleotide sequence ID" value="NZ_BAAADD010000006.1"/>
</dbReference>
<dbReference type="CDD" id="cd00038">
    <property type="entry name" value="CAP_ED"/>
    <property type="match status" value="1"/>
</dbReference>
<evidence type="ECO:0000256" key="9">
    <source>
        <dbReference type="ARBA" id="ARBA00023136"/>
    </source>
</evidence>
<keyword evidence="14" id="KW-1185">Reference proteome</keyword>
<keyword evidence="7 11" id="KW-1133">Transmembrane helix</keyword>
<dbReference type="Pfam" id="PF00027">
    <property type="entry name" value="cNMP_binding"/>
    <property type="match status" value="1"/>
</dbReference>
<evidence type="ECO:0000256" key="7">
    <source>
        <dbReference type="ARBA" id="ARBA00022989"/>
    </source>
</evidence>
<evidence type="ECO:0000256" key="8">
    <source>
        <dbReference type="ARBA" id="ARBA00023065"/>
    </source>
</evidence>
<evidence type="ECO:0000259" key="12">
    <source>
        <dbReference type="PROSITE" id="PS50042"/>
    </source>
</evidence>
<accession>A0ABN1EVR5</accession>
<evidence type="ECO:0000256" key="2">
    <source>
        <dbReference type="ARBA" id="ARBA00022448"/>
    </source>
</evidence>
<dbReference type="Pfam" id="PF00520">
    <property type="entry name" value="Ion_trans"/>
    <property type="match status" value="1"/>
</dbReference>
<keyword evidence="10" id="KW-0407">Ion channel</keyword>
<feature type="domain" description="Cyclic nucleotide-binding" evidence="12">
    <location>
        <begin position="271"/>
        <end position="385"/>
    </location>
</feature>
<dbReference type="InterPro" id="IPR018490">
    <property type="entry name" value="cNMP-bd_dom_sf"/>
</dbReference>
<dbReference type="Gene3D" id="2.60.120.10">
    <property type="entry name" value="Jelly Rolls"/>
    <property type="match status" value="1"/>
</dbReference>
<evidence type="ECO:0000256" key="6">
    <source>
        <dbReference type="ARBA" id="ARBA00022958"/>
    </source>
</evidence>
<dbReference type="PRINTS" id="PR00169">
    <property type="entry name" value="KCHANNEL"/>
</dbReference>
<sequence>MKQARDRYKGFRRRVYLVLEGGPAHGTLGALIEVFLIVLIIANVVAFTLQSVPSIREPYWFDLEAFEIFSVAVFTIEYVLRLWVTIEDPLVAVQGRWKGRLSAALKPTMVIDFFAFAPVYFTVFFPFLDLRFLRMVRLLRLLKIARYSPALSNLGRVLMSERRALVGTLLLIICTTVFAAAAMHAAEGAVQPDKFGTIPGSMWWAITTLTTVGYGDEVPVTLLGRIIAGCTMVTGLGILALPVGIVANGFMNTIHQREFIVTFGMLARVPLFKDLDARLLGEIMNVLRSQSVSRGTIISVKGAPAHAMYFIVSGEVEVELASRRVQFGPGDFFGELALLHDTHRRATIVALSNCRLLALSAEDFTTLTRKHPELRQHIAEAAKEHLARAGRGDIASVEIAAAAQRRYEYREDD</sequence>
<keyword evidence="5" id="KW-0631">Potassium channel</keyword>